<feature type="non-terminal residue" evidence="1">
    <location>
        <position position="1"/>
    </location>
</feature>
<organism evidence="1 2">
    <name type="scientific">Punica granatum</name>
    <name type="common">Pomegranate</name>
    <dbReference type="NCBI Taxonomy" id="22663"/>
    <lineage>
        <taxon>Eukaryota</taxon>
        <taxon>Viridiplantae</taxon>
        <taxon>Streptophyta</taxon>
        <taxon>Embryophyta</taxon>
        <taxon>Tracheophyta</taxon>
        <taxon>Spermatophyta</taxon>
        <taxon>Magnoliopsida</taxon>
        <taxon>eudicotyledons</taxon>
        <taxon>Gunneridae</taxon>
        <taxon>Pentapetalae</taxon>
        <taxon>rosids</taxon>
        <taxon>malvids</taxon>
        <taxon>Myrtales</taxon>
        <taxon>Lythraceae</taxon>
        <taxon>Punica</taxon>
    </lineage>
</organism>
<comment type="caution">
    <text evidence="1">The sequence shown here is derived from an EMBL/GenBank/DDBJ whole genome shotgun (WGS) entry which is preliminary data.</text>
</comment>
<protein>
    <submittedName>
        <fullName evidence="1">Uncharacterized protein</fullName>
    </submittedName>
</protein>
<dbReference type="AlphaFoldDB" id="A0A2I0KFI4"/>
<accession>A0A2I0KFI4</accession>
<gene>
    <name evidence="1" type="ORF">CRG98_013020</name>
</gene>
<evidence type="ECO:0000313" key="1">
    <source>
        <dbReference type="EMBL" id="PKI66576.1"/>
    </source>
</evidence>
<dbReference type="Proteomes" id="UP000233551">
    <property type="component" value="Unassembled WGS sequence"/>
</dbReference>
<evidence type="ECO:0000313" key="2">
    <source>
        <dbReference type="Proteomes" id="UP000233551"/>
    </source>
</evidence>
<sequence>RQADSLQNCLLLQLAGLVGEMMGAERPWSAAVSRLELVVHFFCVRLAVGWMQLSFNTRQLRGSHDMEEPL</sequence>
<name>A0A2I0KFI4_PUNGR</name>
<keyword evidence="2" id="KW-1185">Reference proteome</keyword>
<dbReference type="EMBL" id="PGOL01000668">
    <property type="protein sequence ID" value="PKI66576.1"/>
    <property type="molecule type" value="Genomic_DNA"/>
</dbReference>
<reference evidence="1 2" key="1">
    <citation type="submission" date="2017-11" db="EMBL/GenBank/DDBJ databases">
        <title>De-novo sequencing of pomegranate (Punica granatum L.) genome.</title>
        <authorList>
            <person name="Akparov Z."/>
            <person name="Amiraslanov A."/>
            <person name="Hajiyeva S."/>
            <person name="Abbasov M."/>
            <person name="Kaur K."/>
            <person name="Hamwieh A."/>
            <person name="Solovyev V."/>
            <person name="Salamov A."/>
            <person name="Braich B."/>
            <person name="Kosarev P."/>
            <person name="Mahmoud A."/>
            <person name="Hajiyev E."/>
            <person name="Babayeva S."/>
            <person name="Izzatullayeva V."/>
            <person name="Mammadov A."/>
            <person name="Mammadov A."/>
            <person name="Sharifova S."/>
            <person name="Ojaghi J."/>
            <person name="Eynullazada K."/>
            <person name="Bayramov B."/>
            <person name="Abdulazimova A."/>
            <person name="Shahmuradov I."/>
        </authorList>
    </citation>
    <scope>NUCLEOTIDE SEQUENCE [LARGE SCALE GENOMIC DNA]</scope>
    <source>
        <strain evidence="2">cv. AG2017</strain>
        <tissue evidence="1">Leaf</tissue>
    </source>
</reference>
<proteinExistence type="predicted"/>